<feature type="domain" description="GTPase-associated protein 1 middle" evidence="4">
    <location>
        <begin position="162"/>
        <end position="265"/>
    </location>
</feature>
<reference evidence="5" key="1">
    <citation type="submission" date="2020-12" db="EMBL/GenBank/DDBJ databases">
        <authorList>
            <person name="Huq M.A."/>
        </authorList>
    </citation>
    <scope>NUCLEOTIDE SEQUENCE</scope>
    <source>
        <strain evidence="5">MAHUQ-46</strain>
    </source>
</reference>
<dbReference type="Proteomes" id="UP000640274">
    <property type="component" value="Unassembled WGS sequence"/>
</dbReference>
<evidence type="ECO:0000259" key="3">
    <source>
        <dbReference type="Pfam" id="PF20013"/>
    </source>
</evidence>
<keyword evidence="2" id="KW-0812">Transmembrane</keyword>
<dbReference type="RefSeq" id="WP_199018523.1">
    <property type="nucleotide sequence ID" value="NZ_JAELUP010000016.1"/>
</dbReference>
<dbReference type="EMBL" id="JAELUP010000016">
    <property type="protein sequence ID" value="MBJ6360963.1"/>
    <property type="molecule type" value="Genomic_DNA"/>
</dbReference>
<evidence type="ECO:0000313" key="5">
    <source>
        <dbReference type="EMBL" id="MBJ6360963.1"/>
    </source>
</evidence>
<evidence type="ECO:0000259" key="4">
    <source>
        <dbReference type="Pfam" id="PF20014"/>
    </source>
</evidence>
<accession>A0A934J3R7</accession>
<feature type="transmembrane region" description="Helical" evidence="2">
    <location>
        <begin position="761"/>
        <end position="782"/>
    </location>
</feature>
<gene>
    <name evidence="5" type="ORF">JFN88_06470</name>
</gene>
<protein>
    <submittedName>
        <fullName evidence="5">Glycosyltransferase</fullName>
    </submittedName>
</protein>
<keyword evidence="6" id="KW-1185">Reference proteome</keyword>
<dbReference type="InterPro" id="IPR045401">
    <property type="entry name" value="GAP1-M"/>
</dbReference>
<dbReference type="Pfam" id="PF20013">
    <property type="entry name" value="GAP1-N2"/>
    <property type="match status" value="1"/>
</dbReference>
<dbReference type="InterPro" id="IPR045402">
    <property type="entry name" value="GAP1-N2"/>
</dbReference>
<keyword evidence="2" id="KW-1133">Transmembrane helix</keyword>
<name>A0A934J3R7_9BACL</name>
<dbReference type="AlphaFoldDB" id="A0A934J3R7"/>
<evidence type="ECO:0000256" key="1">
    <source>
        <dbReference type="SAM" id="MobiDB-lite"/>
    </source>
</evidence>
<sequence length="940" mass="105196">MNHSAPAAIQQQMYTRERRGVFRSTEGYDTIAKSAGLDGQLIKKQIHPLCIYDAPAALTASGEKDESAYPAELHLLKLDNGDLLLGRSVYKAADFTGLRSTFFTHHYVIPGSRWDSGEIGYKDILRASFAAQYDMEQGEELPTLETLPLQAANEEPVPPRALLSELNLGERRFGQLLYAAMSAVHVKKKVYIALDVPIEQISEKAAQLLELLYAALPLAFRRQLGFLTYAKEPQSKKSIHLTFVERGSLRPGDRNIEKEFIFDLENDRIVNTDIDAKLHAFLEFAWSNLEQPERMADFFEFAERMLPGMEPERELSIGSYDELTILFQLEAGQAELYELHKSAILRSMMDYLSSASALTGKVRLNDLYLSCFDREFDRVRQGSLPEVFVAENFRDYYRLDGKHSGNKIVAYFIHTLTHAQTQGSKQTADPFYEVVASEPALSQAFFGRVMSDVRLCRLLFMPYLGDQLQKTKSVQDALALAEKWAEAYPVLYELELFHELVRTQVAEKLRPGSWLLEKTSKFLDEVRRRKEAGGVLSYGELNLLEGVEFAAYCKLMSVLQLSTVTRQQLLEALFLSWPDQLRVWNAELNEDGQRLTAAKLLAAYRWVTQPGPGPELLSGLSADAMDEVQELGRQMLASEADTASFESMILAFYRSPELEVIQYSELIDFLRHHAKHKETLYSFFRWSEQHPDFMRPRGFVPAYRTVVMAYFKKYDRDAFKKRANVKRYFSKAGPHLQDLYNQVRLELSSPLMRLFRQNSKLTWLSVLLAAGIILTVGGVWLAGGEGPAGGKTGAGAAVSPSDSSDTGAGQGDRGETAIQHFVYAEGELAKGVENAIALVFPFEDAAACTAFKPDQLTIVSPDGPKLELKGLKYASACATTGEDAQPQGEESAAPLGELPYKVSVQLSEPLAIPLNSIIQVQDTEFVLAAAPDSEQDESKS</sequence>
<feature type="region of interest" description="Disordered" evidence="1">
    <location>
        <begin position="791"/>
        <end position="812"/>
    </location>
</feature>
<evidence type="ECO:0000256" key="2">
    <source>
        <dbReference type="SAM" id="Phobius"/>
    </source>
</evidence>
<feature type="domain" description="GTPase-associated protein 1 N-terminal" evidence="3">
    <location>
        <begin position="9"/>
        <end position="146"/>
    </location>
</feature>
<evidence type="ECO:0000313" key="6">
    <source>
        <dbReference type="Proteomes" id="UP000640274"/>
    </source>
</evidence>
<comment type="caution">
    <text evidence="5">The sequence shown here is derived from an EMBL/GenBank/DDBJ whole genome shotgun (WGS) entry which is preliminary data.</text>
</comment>
<dbReference type="Pfam" id="PF20014">
    <property type="entry name" value="GAP1-M"/>
    <property type="match status" value="1"/>
</dbReference>
<organism evidence="5 6">
    <name type="scientific">Paenibacillus roseus</name>
    <dbReference type="NCBI Taxonomy" id="2798579"/>
    <lineage>
        <taxon>Bacteria</taxon>
        <taxon>Bacillati</taxon>
        <taxon>Bacillota</taxon>
        <taxon>Bacilli</taxon>
        <taxon>Bacillales</taxon>
        <taxon>Paenibacillaceae</taxon>
        <taxon>Paenibacillus</taxon>
    </lineage>
</organism>
<proteinExistence type="predicted"/>
<keyword evidence="2" id="KW-0472">Membrane</keyword>